<dbReference type="EMBL" id="JBHTCR010000006">
    <property type="protein sequence ID" value="MFC7347703.1"/>
    <property type="molecule type" value="Genomic_DNA"/>
</dbReference>
<dbReference type="RefSeq" id="WP_378179906.1">
    <property type="nucleotide sequence ID" value="NZ_JBHTCR010000006.1"/>
</dbReference>
<comment type="caution">
    <text evidence="2">The sequence shown here is derived from an EMBL/GenBank/DDBJ whole genome shotgun (WGS) entry which is preliminary data.</text>
</comment>
<name>A0ABW2LZC0_9FLAO</name>
<sequence>MLYYIVPTYLFLVYTLQVIFRNKNKFLFLLIPAIIFILCIGMFRDISVGTDTYEYYKVFNFPENIEVGYQFLVGIVKWFGGGFSSFLAVFFFFSFFLKFFSFKLTSNNIILSLLIYCGFWFLVYDMNGIRQGLALGFVGLSLNYLNKGKNKMFYLAILLAILNHYSAAIFIPFAFITQKINCTKKIFFIVFFTVLFLAITKVAQPVITFISTFLGGDSHFAAKANSYSKDDLYNSNILYSFSTIVRIIILLITYFTLQKLNINSRLKNILLWSALLNISIYLIFSEFELIATRLSLYYRFSECVFFSFLPTISKYNIVKFLIGLFIFSYVVLQIFQTLSPLNNNLEPYNSILFK</sequence>
<accession>A0ABW2LZC0</accession>
<keyword evidence="1" id="KW-1133">Transmembrane helix</keyword>
<evidence type="ECO:0000313" key="3">
    <source>
        <dbReference type="Proteomes" id="UP001596550"/>
    </source>
</evidence>
<keyword evidence="1" id="KW-0812">Transmembrane</keyword>
<gene>
    <name evidence="2" type="ORF">ACFQO9_13340</name>
</gene>
<feature type="transmembrane region" description="Helical" evidence="1">
    <location>
        <begin position="269"/>
        <end position="290"/>
    </location>
</feature>
<feature type="transmembrane region" description="Helical" evidence="1">
    <location>
        <begin position="187"/>
        <end position="210"/>
    </location>
</feature>
<feature type="transmembrane region" description="Helical" evidence="1">
    <location>
        <begin position="26"/>
        <end position="43"/>
    </location>
</feature>
<proteinExistence type="predicted"/>
<dbReference type="Proteomes" id="UP001596550">
    <property type="component" value="Unassembled WGS sequence"/>
</dbReference>
<feature type="transmembrane region" description="Helical" evidence="1">
    <location>
        <begin position="320"/>
        <end position="338"/>
    </location>
</feature>
<evidence type="ECO:0000256" key="1">
    <source>
        <dbReference type="SAM" id="Phobius"/>
    </source>
</evidence>
<feature type="transmembrane region" description="Helical" evidence="1">
    <location>
        <begin position="78"/>
        <end position="97"/>
    </location>
</feature>
<feature type="transmembrane region" description="Helical" evidence="1">
    <location>
        <begin position="237"/>
        <end position="257"/>
    </location>
</feature>
<keyword evidence="3" id="KW-1185">Reference proteome</keyword>
<feature type="transmembrane region" description="Helical" evidence="1">
    <location>
        <begin position="152"/>
        <end position="175"/>
    </location>
</feature>
<evidence type="ECO:0000313" key="2">
    <source>
        <dbReference type="EMBL" id="MFC7347703.1"/>
    </source>
</evidence>
<organism evidence="2 3">
    <name type="scientific">Chryseobacterium zhengzhouense</name>
    <dbReference type="NCBI Taxonomy" id="1636086"/>
    <lineage>
        <taxon>Bacteria</taxon>
        <taxon>Pseudomonadati</taxon>
        <taxon>Bacteroidota</taxon>
        <taxon>Flavobacteriia</taxon>
        <taxon>Flavobacteriales</taxon>
        <taxon>Weeksellaceae</taxon>
        <taxon>Chryseobacterium group</taxon>
        <taxon>Chryseobacterium</taxon>
    </lineage>
</organism>
<feature type="transmembrane region" description="Helical" evidence="1">
    <location>
        <begin position="104"/>
        <end position="123"/>
    </location>
</feature>
<reference evidence="3" key="1">
    <citation type="journal article" date="2019" name="Int. J. Syst. Evol. Microbiol.">
        <title>The Global Catalogue of Microorganisms (GCM) 10K type strain sequencing project: providing services to taxonomists for standard genome sequencing and annotation.</title>
        <authorList>
            <consortium name="The Broad Institute Genomics Platform"/>
            <consortium name="The Broad Institute Genome Sequencing Center for Infectious Disease"/>
            <person name="Wu L."/>
            <person name="Ma J."/>
        </authorList>
    </citation>
    <scope>NUCLEOTIDE SEQUENCE [LARGE SCALE GENOMIC DNA]</scope>
    <source>
        <strain evidence="3">CCUG 54781</strain>
    </source>
</reference>
<dbReference type="InterPro" id="IPR049458">
    <property type="entry name" value="EpsG-like"/>
</dbReference>
<dbReference type="Pfam" id="PF14897">
    <property type="entry name" value="EpsG"/>
    <property type="match status" value="1"/>
</dbReference>
<protein>
    <submittedName>
        <fullName evidence="2">EpsG family protein</fullName>
    </submittedName>
</protein>
<keyword evidence="1" id="KW-0472">Membrane</keyword>